<reference evidence="2 3" key="1">
    <citation type="journal article" date="2011" name="J. Bacteriol.">
        <title>Genome sequence of Brevibacillus laterosporus LMG 15441, a pathogen of invertebrates.</title>
        <authorList>
            <person name="Djukic M."/>
            <person name="Poehlein A."/>
            <person name="Thurmer A."/>
            <person name="Daniel R."/>
        </authorList>
    </citation>
    <scope>NUCLEOTIDE SEQUENCE [LARGE SCALE GENOMIC DNA]</scope>
    <source>
        <strain evidence="2 3">LMG 15441</strain>
    </source>
</reference>
<dbReference type="InterPro" id="IPR021560">
    <property type="entry name" value="DUF3021"/>
</dbReference>
<dbReference type="HOGENOM" id="CLU_153054_0_0_9"/>
<evidence type="ECO:0000313" key="2">
    <source>
        <dbReference type="EMBL" id="AIG26147.1"/>
    </source>
</evidence>
<name>A0A075R0M8_BRELA</name>
<keyword evidence="1" id="KW-1133">Transmembrane helix</keyword>
<feature type="transmembrane region" description="Helical" evidence="1">
    <location>
        <begin position="102"/>
        <end position="123"/>
    </location>
</feature>
<dbReference type="AlphaFoldDB" id="A0A075R0M8"/>
<dbReference type="KEGG" id="blr:BRLA_c018250"/>
<gene>
    <name evidence="2" type="ORF">BRLA_c018250</name>
</gene>
<evidence type="ECO:0000256" key="1">
    <source>
        <dbReference type="SAM" id="Phobius"/>
    </source>
</evidence>
<dbReference type="EMBL" id="CP007806">
    <property type="protein sequence ID" value="AIG26147.1"/>
    <property type="molecule type" value="Genomic_DNA"/>
</dbReference>
<feature type="transmembrane region" description="Helical" evidence="1">
    <location>
        <begin position="7"/>
        <end position="28"/>
    </location>
</feature>
<feature type="transmembrane region" description="Helical" evidence="1">
    <location>
        <begin position="40"/>
        <end position="62"/>
    </location>
</feature>
<feature type="transmembrane region" description="Helical" evidence="1">
    <location>
        <begin position="69"/>
        <end position="90"/>
    </location>
</feature>
<dbReference type="RefSeq" id="WP_022583929.1">
    <property type="nucleotide sequence ID" value="NZ_CP007806.1"/>
</dbReference>
<keyword evidence="3" id="KW-1185">Reference proteome</keyword>
<dbReference type="Pfam" id="PF11457">
    <property type="entry name" value="DUF3021"/>
    <property type="match status" value="1"/>
</dbReference>
<organism evidence="2 3">
    <name type="scientific">Brevibacillus laterosporus LMG 15441</name>
    <dbReference type="NCBI Taxonomy" id="1042163"/>
    <lineage>
        <taxon>Bacteria</taxon>
        <taxon>Bacillati</taxon>
        <taxon>Bacillota</taxon>
        <taxon>Bacilli</taxon>
        <taxon>Bacillales</taxon>
        <taxon>Paenibacillaceae</taxon>
        <taxon>Brevibacillus</taxon>
    </lineage>
</organism>
<evidence type="ECO:0000313" key="3">
    <source>
        <dbReference type="Proteomes" id="UP000005850"/>
    </source>
</evidence>
<protein>
    <submittedName>
        <fullName evidence="2">Putative membrane protein</fullName>
    </submittedName>
</protein>
<keyword evidence="1" id="KW-0812">Transmembrane</keyword>
<accession>A0A075R0M8</accession>
<sequence length="139" mass="15968">MKKIIQSSLIGALIGLSTSYIIMTIVLLQNPTRVMNGQELLVEFLLAVFLGVGCGLITLIFYSDRWPFVVNLSIHYVVVLLLVLICGAIGEWYENPTENPVRFLMFIVIQFIIYILVWVGVYWMDSKEIKKINDQLKRK</sequence>
<dbReference type="Proteomes" id="UP000005850">
    <property type="component" value="Chromosome"/>
</dbReference>
<keyword evidence="1" id="KW-0472">Membrane</keyword>
<proteinExistence type="predicted"/>
<dbReference type="eggNOG" id="ENOG5033KJE">
    <property type="taxonomic scope" value="Bacteria"/>
</dbReference>